<evidence type="ECO:0000256" key="4">
    <source>
        <dbReference type="ARBA" id="ARBA00022989"/>
    </source>
</evidence>
<reference evidence="8 9" key="1">
    <citation type="journal article" date="2013" name="Plant Cell">
        <title>The transition from a phytopathogenic smut ancestor to an anamorphic biocontrol agent deciphered by comparative whole-genome analysis.</title>
        <authorList>
            <person name="Lefebvre F."/>
            <person name="Joly D.L."/>
            <person name="Labbe C."/>
            <person name="Teichmann B."/>
            <person name="Linning R."/>
            <person name="Belzile F."/>
            <person name="Bakkeren G."/>
            <person name="Belanger R.R."/>
        </authorList>
    </citation>
    <scope>NUCLEOTIDE SEQUENCE [LARGE SCALE GENOMIC DNA]</scope>
    <source>
        <strain evidence="8 9">PF-1</strain>
    </source>
</reference>
<accession>A0A061H2C4</accession>
<dbReference type="HOGENOM" id="CLU_804418_0_0_1"/>
<name>A0A061H2C4_9BASI</name>
<dbReference type="EMBL" id="KE361642">
    <property type="protein sequence ID" value="EPQ26877.1"/>
    <property type="molecule type" value="Genomic_DNA"/>
</dbReference>
<dbReference type="PANTHER" id="PTHR21659">
    <property type="entry name" value="HYDROPHOBIC PROTEIN RCI2 LOW TEMPERATURE AND SALT RESPONSIVE PROTEIN LTI6 -RELATED"/>
    <property type="match status" value="1"/>
</dbReference>
<feature type="compositionally biased region" description="Polar residues" evidence="6">
    <location>
        <begin position="243"/>
        <end position="253"/>
    </location>
</feature>
<feature type="compositionally biased region" description="Basic and acidic residues" evidence="6">
    <location>
        <begin position="287"/>
        <end position="298"/>
    </location>
</feature>
<keyword evidence="3 7" id="KW-0812">Transmembrane</keyword>
<dbReference type="AlphaFoldDB" id="A0A061H2C4"/>
<protein>
    <submittedName>
        <fullName evidence="8">Uncharacterized protein</fullName>
    </submittedName>
</protein>
<evidence type="ECO:0000313" key="9">
    <source>
        <dbReference type="Proteomes" id="UP000053664"/>
    </source>
</evidence>
<dbReference type="InterPro" id="IPR000612">
    <property type="entry name" value="PMP3"/>
</dbReference>
<evidence type="ECO:0000256" key="6">
    <source>
        <dbReference type="SAM" id="MobiDB-lite"/>
    </source>
</evidence>
<comment type="subcellular location">
    <subcellularLocation>
        <location evidence="1">Membrane</location>
    </subcellularLocation>
</comment>
<dbReference type="Proteomes" id="UP000053664">
    <property type="component" value="Unassembled WGS sequence"/>
</dbReference>
<dbReference type="KEGG" id="pfp:PFL1_05512"/>
<proteinExistence type="inferred from homology"/>
<dbReference type="Pfam" id="PF01679">
    <property type="entry name" value="Pmp3"/>
    <property type="match status" value="1"/>
</dbReference>
<dbReference type="RefSeq" id="XP_007881239.1">
    <property type="nucleotide sequence ID" value="XM_007883048.1"/>
</dbReference>
<organism evidence="8 9">
    <name type="scientific">Pseudozyma flocculosa PF-1</name>
    <dbReference type="NCBI Taxonomy" id="1277687"/>
    <lineage>
        <taxon>Eukaryota</taxon>
        <taxon>Fungi</taxon>
        <taxon>Dikarya</taxon>
        <taxon>Basidiomycota</taxon>
        <taxon>Ustilaginomycotina</taxon>
        <taxon>Ustilaginomycetes</taxon>
        <taxon>Ustilaginales</taxon>
        <taxon>Ustilaginaceae</taxon>
        <taxon>Pseudozyma</taxon>
    </lineage>
</organism>
<evidence type="ECO:0000256" key="5">
    <source>
        <dbReference type="ARBA" id="ARBA00023136"/>
    </source>
</evidence>
<evidence type="ECO:0000256" key="2">
    <source>
        <dbReference type="ARBA" id="ARBA00009530"/>
    </source>
</evidence>
<keyword evidence="4 7" id="KW-1133">Transmembrane helix</keyword>
<evidence type="ECO:0000256" key="3">
    <source>
        <dbReference type="ARBA" id="ARBA00022692"/>
    </source>
</evidence>
<keyword evidence="5 7" id="KW-0472">Membrane</keyword>
<evidence type="ECO:0000313" key="8">
    <source>
        <dbReference type="EMBL" id="EPQ26877.1"/>
    </source>
</evidence>
<feature type="compositionally biased region" description="Low complexity" evidence="6">
    <location>
        <begin position="323"/>
        <end position="334"/>
    </location>
</feature>
<gene>
    <name evidence="8" type="ORF">PFL1_05512</name>
</gene>
<sequence length="345" mass="38529">MSKLLRNGIPRKENGKIDFTPKAHHGFTTFIWILGFILPPIAVLVRFGVGKDLAINIPLTVAGWIPGQIHNWFIQNIRNNDNAARTPKWARRYGLVDETGYKRKEKKRAWVGKYRDRDGERRVAWDEEQGRIVELPPLDERGEPVRGTPSQPVLQEEFYNPDLPTPSHAETYGDVDAQDGYGSTASRKKRLIPRLGSKRSQATSLHADAAAADEGYASRTTPLDGDELDRELTGGAPVFSHATPHSASPSNRARSTSGSRQRRDSSDSDFDGPEDPERSLFAPPRSEAARLDAYDASRQRQHAAGFDDDDGFVEQQRRRRETSSGAATTTTSARQPDVMDLDHQF</sequence>
<evidence type="ECO:0000256" key="7">
    <source>
        <dbReference type="SAM" id="Phobius"/>
    </source>
</evidence>
<evidence type="ECO:0000256" key="1">
    <source>
        <dbReference type="ARBA" id="ARBA00004370"/>
    </source>
</evidence>
<feature type="transmembrane region" description="Helical" evidence="7">
    <location>
        <begin position="29"/>
        <end position="49"/>
    </location>
</feature>
<dbReference type="OrthoDB" id="2152119at2759"/>
<dbReference type="PANTHER" id="PTHR21659:SF112">
    <property type="entry name" value="PROTEIN SNA2-RELATED"/>
    <property type="match status" value="1"/>
</dbReference>
<feature type="region of interest" description="Disordered" evidence="6">
    <location>
        <begin position="158"/>
        <end position="345"/>
    </location>
</feature>
<dbReference type="GO" id="GO:0016020">
    <property type="term" value="C:membrane"/>
    <property type="evidence" value="ECO:0007669"/>
    <property type="project" value="UniProtKB-SubCell"/>
</dbReference>
<dbReference type="eggNOG" id="ENOG502S4T5">
    <property type="taxonomic scope" value="Eukaryota"/>
</dbReference>
<comment type="similarity">
    <text evidence="2">Belongs to the UPF0057 (PMP3) family.</text>
</comment>
<dbReference type="GeneID" id="19319602"/>